<evidence type="ECO:0000256" key="3">
    <source>
        <dbReference type="ARBA" id="ARBA00022475"/>
    </source>
</evidence>
<dbReference type="Proteomes" id="UP000662939">
    <property type="component" value="Chromosome"/>
</dbReference>
<evidence type="ECO:0000256" key="5">
    <source>
        <dbReference type="ARBA" id="ARBA00022989"/>
    </source>
</evidence>
<keyword evidence="4 12" id="KW-0812">Transmembrane</keyword>
<reference evidence="15" key="1">
    <citation type="submission" date="2021-02" db="EMBL/GenBank/DDBJ databases">
        <title>Natronoglycomyces albus gen. nov., sp. nov, a haloalkaliphilic actinobacterium from a soda solonchak soil.</title>
        <authorList>
            <person name="Sorokin D.Y."/>
            <person name="Khijniak T.V."/>
            <person name="Zakharycheva A.P."/>
            <person name="Boueva O.V."/>
            <person name="Ariskina E.V."/>
            <person name="Hahnke R.L."/>
            <person name="Bunk B."/>
            <person name="Sproer C."/>
            <person name="Schumann P."/>
            <person name="Evtushenko L.I."/>
            <person name="Kublanov I.V."/>
        </authorList>
    </citation>
    <scope>NUCLEOTIDE SEQUENCE</scope>
    <source>
        <strain evidence="15">DSM 106290</strain>
    </source>
</reference>
<keyword evidence="3" id="KW-1003">Cell membrane</keyword>
<evidence type="ECO:0000259" key="14">
    <source>
        <dbReference type="Pfam" id="PF13490"/>
    </source>
</evidence>
<comment type="subcellular location">
    <subcellularLocation>
        <location evidence="2">Cell membrane</location>
    </subcellularLocation>
    <subcellularLocation>
        <location evidence="1">Membrane</location>
        <topology evidence="1">Single-pass membrane protein</topology>
    </subcellularLocation>
</comment>
<dbReference type="EMBL" id="CP070496">
    <property type="protein sequence ID" value="QSB06408.1"/>
    <property type="molecule type" value="Genomic_DNA"/>
</dbReference>
<keyword evidence="6" id="KW-0805">Transcription regulation</keyword>
<dbReference type="PANTHER" id="PTHR37461">
    <property type="entry name" value="ANTI-SIGMA-K FACTOR RSKA"/>
    <property type="match status" value="1"/>
</dbReference>
<protein>
    <recommendedName>
        <fullName evidence="10">Regulator of SigK</fullName>
    </recommendedName>
    <alternativeName>
        <fullName evidence="9">Sigma-K anti-sigma factor RskA</fullName>
    </alternativeName>
</protein>
<evidence type="ECO:0000259" key="13">
    <source>
        <dbReference type="Pfam" id="PF10099"/>
    </source>
</evidence>
<evidence type="ECO:0000313" key="16">
    <source>
        <dbReference type="Proteomes" id="UP000662939"/>
    </source>
</evidence>
<keyword evidence="8" id="KW-0804">Transcription</keyword>
<evidence type="ECO:0000256" key="11">
    <source>
        <dbReference type="SAM" id="MobiDB-lite"/>
    </source>
</evidence>
<dbReference type="InterPro" id="IPR041916">
    <property type="entry name" value="Anti_sigma_zinc_sf"/>
</dbReference>
<dbReference type="AlphaFoldDB" id="A0A895XXQ4"/>
<evidence type="ECO:0000256" key="1">
    <source>
        <dbReference type="ARBA" id="ARBA00004167"/>
    </source>
</evidence>
<evidence type="ECO:0000256" key="12">
    <source>
        <dbReference type="SAM" id="Phobius"/>
    </source>
</evidence>
<dbReference type="GO" id="GO:0006417">
    <property type="term" value="P:regulation of translation"/>
    <property type="evidence" value="ECO:0007669"/>
    <property type="project" value="TreeGrafter"/>
</dbReference>
<evidence type="ECO:0000313" key="15">
    <source>
        <dbReference type="EMBL" id="QSB06408.1"/>
    </source>
</evidence>
<feature type="region of interest" description="Disordered" evidence="11">
    <location>
        <begin position="223"/>
        <end position="245"/>
    </location>
</feature>
<keyword evidence="7 12" id="KW-0472">Membrane</keyword>
<dbReference type="InterPro" id="IPR051474">
    <property type="entry name" value="Anti-sigma-K/W_factor"/>
</dbReference>
<organism evidence="15 16">
    <name type="scientific">Natronoglycomyces albus</name>
    <dbReference type="NCBI Taxonomy" id="2811108"/>
    <lineage>
        <taxon>Bacteria</taxon>
        <taxon>Bacillati</taxon>
        <taxon>Actinomycetota</taxon>
        <taxon>Actinomycetes</taxon>
        <taxon>Glycomycetales</taxon>
        <taxon>Glycomycetaceae</taxon>
        <taxon>Natronoglycomyces</taxon>
    </lineage>
</organism>
<evidence type="ECO:0000256" key="10">
    <source>
        <dbReference type="ARBA" id="ARBA00030803"/>
    </source>
</evidence>
<dbReference type="RefSeq" id="WP_213172417.1">
    <property type="nucleotide sequence ID" value="NZ_CP070496.1"/>
</dbReference>
<dbReference type="PANTHER" id="PTHR37461:SF1">
    <property type="entry name" value="ANTI-SIGMA-K FACTOR RSKA"/>
    <property type="match status" value="1"/>
</dbReference>
<evidence type="ECO:0000256" key="6">
    <source>
        <dbReference type="ARBA" id="ARBA00023015"/>
    </source>
</evidence>
<proteinExistence type="predicted"/>
<accession>A0A895XXQ4</accession>
<feature type="transmembrane region" description="Helical" evidence="12">
    <location>
        <begin position="97"/>
        <end position="119"/>
    </location>
</feature>
<feature type="domain" description="Anti-sigma K factor RskA C-terminal" evidence="13">
    <location>
        <begin position="99"/>
        <end position="235"/>
    </location>
</feature>
<dbReference type="Gene3D" id="1.10.10.1320">
    <property type="entry name" value="Anti-sigma factor, zinc-finger domain"/>
    <property type="match status" value="1"/>
</dbReference>
<dbReference type="Pfam" id="PF13490">
    <property type="entry name" value="zf-HC2"/>
    <property type="match status" value="1"/>
</dbReference>
<dbReference type="KEGG" id="nav:JQS30_05760"/>
<sequence length="245" mass="26403">MSTQNHTLIGAYVLNAVDEDERTQMERHLAECPECVQEVREMEETVARLADITVTDPPRQLRDRVLEQVRRTRQEPPPAGSPQEILRPRRIRPWRTIALATALSVVMAIAGGAIAYVFAQQQFTTERQEADQMAAILAAGDAEAAHGSTAEGGRVTVIYSPSHDQAVVSVSELAPVSEDRSYQLWLIDDQGPVSAGVMPAGHNSASMLVGDIQDATILAVTNEPAGGSEAPTTTPLADVEIPTDT</sequence>
<keyword evidence="5 12" id="KW-1133">Transmembrane helix</keyword>
<evidence type="ECO:0000256" key="4">
    <source>
        <dbReference type="ARBA" id="ARBA00022692"/>
    </source>
</evidence>
<dbReference type="InterPro" id="IPR018764">
    <property type="entry name" value="RskA_C"/>
</dbReference>
<name>A0A895XXQ4_9ACTN</name>
<feature type="domain" description="Putative zinc-finger" evidence="14">
    <location>
        <begin position="7"/>
        <end position="35"/>
    </location>
</feature>
<dbReference type="Pfam" id="PF10099">
    <property type="entry name" value="RskA_C"/>
    <property type="match status" value="1"/>
</dbReference>
<evidence type="ECO:0000256" key="2">
    <source>
        <dbReference type="ARBA" id="ARBA00004236"/>
    </source>
</evidence>
<dbReference type="InterPro" id="IPR027383">
    <property type="entry name" value="Znf_put"/>
</dbReference>
<dbReference type="GO" id="GO:0016989">
    <property type="term" value="F:sigma factor antagonist activity"/>
    <property type="evidence" value="ECO:0007669"/>
    <property type="project" value="TreeGrafter"/>
</dbReference>
<gene>
    <name evidence="15" type="ORF">JQS30_05760</name>
</gene>
<evidence type="ECO:0000256" key="7">
    <source>
        <dbReference type="ARBA" id="ARBA00023136"/>
    </source>
</evidence>
<dbReference type="GO" id="GO:0005886">
    <property type="term" value="C:plasma membrane"/>
    <property type="evidence" value="ECO:0007669"/>
    <property type="project" value="UniProtKB-SubCell"/>
</dbReference>
<keyword evidence="16" id="KW-1185">Reference proteome</keyword>
<evidence type="ECO:0000256" key="8">
    <source>
        <dbReference type="ARBA" id="ARBA00023163"/>
    </source>
</evidence>
<evidence type="ECO:0000256" key="9">
    <source>
        <dbReference type="ARBA" id="ARBA00029829"/>
    </source>
</evidence>